<dbReference type="EMBL" id="JBBWWQ010000007">
    <property type="protein sequence ID" value="KAK8942962.1"/>
    <property type="molecule type" value="Genomic_DNA"/>
</dbReference>
<dbReference type="GO" id="GO:0005634">
    <property type="term" value="C:nucleus"/>
    <property type="evidence" value="ECO:0007669"/>
    <property type="project" value="TreeGrafter"/>
</dbReference>
<evidence type="ECO:0000259" key="1">
    <source>
        <dbReference type="Pfam" id="PF05678"/>
    </source>
</evidence>
<reference evidence="2 3" key="1">
    <citation type="journal article" date="2022" name="Nat. Plants">
        <title>Genomes of leafy and leafless Platanthera orchids illuminate the evolution of mycoheterotrophy.</title>
        <authorList>
            <person name="Li M.H."/>
            <person name="Liu K.W."/>
            <person name="Li Z."/>
            <person name="Lu H.C."/>
            <person name="Ye Q.L."/>
            <person name="Zhang D."/>
            <person name="Wang J.Y."/>
            <person name="Li Y.F."/>
            <person name="Zhong Z.M."/>
            <person name="Liu X."/>
            <person name="Yu X."/>
            <person name="Liu D.K."/>
            <person name="Tu X.D."/>
            <person name="Liu B."/>
            <person name="Hao Y."/>
            <person name="Liao X.Y."/>
            <person name="Jiang Y.T."/>
            <person name="Sun W.H."/>
            <person name="Chen J."/>
            <person name="Chen Y.Q."/>
            <person name="Ai Y."/>
            <person name="Zhai J.W."/>
            <person name="Wu S.S."/>
            <person name="Zhou Z."/>
            <person name="Hsiao Y.Y."/>
            <person name="Wu W.L."/>
            <person name="Chen Y.Y."/>
            <person name="Lin Y.F."/>
            <person name="Hsu J.L."/>
            <person name="Li C.Y."/>
            <person name="Wang Z.W."/>
            <person name="Zhao X."/>
            <person name="Zhong W.Y."/>
            <person name="Ma X.K."/>
            <person name="Ma L."/>
            <person name="Huang J."/>
            <person name="Chen G.Z."/>
            <person name="Huang M.Z."/>
            <person name="Huang L."/>
            <person name="Peng D.H."/>
            <person name="Luo Y.B."/>
            <person name="Zou S.Q."/>
            <person name="Chen S.P."/>
            <person name="Lan S."/>
            <person name="Tsai W.C."/>
            <person name="Van de Peer Y."/>
            <person name="Liu Z.J."/>
        </authorList>
    </citation>
    <scope>NUCLEOTIDE SEQUENCE [LARGE SCALE GENOMIC DNA]</scope>
    <source>
        <strain evidence="2">Lor287</strain>
    </source>
</reference>
<feature type="domain" description="VQ" evidence="1">
    <location>
        <begin position="106"/>
        <end position="129"/>
    </location>
</feature>
<gene>
    <name evidence="2" type="ORF">KSP39_PZI008850</name>
</gene>
<proteinExistence type="predicted"/>
<comment type="caution">
    <text evidence="2">The sequence shown here is derived from an EMBL/GenBank/DDBJ whole genome shotgun (WGS) entry which is preliminary data.</text>
</comment>
<protein>
    <recommendedName>
        <fullName evidence="1">VQ domain-containing protein</fullName>
    </recommendedName>
</protein>
<organism evidence="2 3">
    <name type="scientific">Platanthera zijinensis</name>
    <dbReference type="NCBI Taxonomy" id="2320716"/>
    <lineage>
        <taxon>Eukaryota</taxon>
        <taxon>Viridiplantae</taxon>
        <taxon>Streptophyta</taxon>
        <taxon>Embryophyta</taxon>
        <taxon>Tracheophyta</taxon>
        <taxon>Spermatophyta</taxon>
        <taxon>Magnoliopsida</taxon>
        <taxon>Liliopsida</taxon>
        <taxon>Asparagales</taxon>
        <taxon>Orchidaceae</taxon>
        <taxon>Orchidoideae</taxon>
        <taxon>Orchideae</taxon>
        <taxon>Orchidinae</taxon>
        <taxon>Platanthera</taxon>
    </lineage>
</organism>
<dbReference type="InterPro" id="IPR039609">
    <property type="entry name" value="VQ_15/22"/>
</dbReference>
<dbReference type="AlphaFoldDB" id="A0AAP0G7S2"/>
<name>A0AAP0G7S2_9ASPA</name>
<dbReference type="Pfam" id="PF05678">
    <property type="entry name" value="VQ"/>
    <property type="match status" value="1"/>
</dbReference>
<dbReference type="PANTHER" id="PTHR33179:SF9">
    <property type="entry name" value="OS01G0278000 PROTEIN"/>
    <property type="match status" value="1"/>
</dbReference>
<evidence type="ECO:0000313" key="2">
    <source>
        <dbReference type="EMBL" id="KAK8942962.1"/>
    </source>
</evidence>
<accession>A0AAP0G7S2</accession>
<sequence>MKNDSSSIEAWAYGSVFNEFSSWINADAFAHENETLTKALEISLSDDSSASETLSSSAYLTPFALTAVDAESSVTPANTRGRIGSNPIACSPMGKISKRKSRASKRSPTTYINADPANFRRMVQEVTGIRFGGADLPVEEVVLPEPQRTGTGRRWVPPQGYLPTLDTSEVLLDRTCGSFEPVLDGSAFDFEPFPSFPTLESWGM</sequence>
<evidence type="ECO:0000313" key="3">
    <source>
        <dbReference type="Proteomes" id="UP001418222"/>
    </source>
</evidence>
<dbReference type="Proteomes" id="UP001418222">
    <property type="component" value="Unassembled WGS sequence"/>
</dbReference>
<dbReference type="InterPro" id="IPR008889">
    <property type="entry name" value="VQ"/>
</dbReference>
<keyword evidence="3" id="KW-1185">Reference proteome</keyword>
<dbReference type="PANTHER" id="PTHR33179">
    <property type="entry name" value="VQ MOTIF-CONTAINING PROTEIN"/>
    <property type="match status" value="1"/>
</dbReference>
<dbReference type="GO" id="GO:0006970">
    <property type="term" value="P:response to osmotic stress"/>
    <property type="evidence" value="ECO:0007669"/>
    <property type="project" value="TreeGrafter"/>
</dbReference>
<dbReference type="GO" id="GO:0005516">
    <property type="term" value="F:calmodulin binding"/>
    <property type="evidence" value="ECO:0007669"/>
    <property type="project" value="TreeGrafter"/>
</dbReference>